<dbReference type="PANTHER" id="PTHR33908:SF11">
    <property type="entry name" value="MEMBRANE PROTEIN"/>
    <property type="match status" value="1"/>
</dbReference>
<evidence type="ECO:0000259" key="9">
    <source>
        <dbReference type="Pfam" id="PF13231"/>
    </source>
</evidence>
<keyword evidence="3" id="KW-0328">Glycosyltransferase</keyword>
<dbReference type="Proteomes" id="UP000315010">
    <property type="component" value="Unassembled WGS sequence"/>
</dbReference>
<dbReference type="InterPro" id="IPR038731">
    <property type="entry name" value="RgtA/B/C-like"/>
</dbReference>
<evidence type="ECO:0000256" key="7">
    <source>
        <dbReference type="ARBA" id="ARBA00023136"/>
    </source>
</evidence>
<evidence type="ECO:0000256" key="3">
    <source>
        <dbReference type="ARBA" id="ARBA00022676"/>
    </source>
</evidence>
<evidence type="ECO:0000256" key="5">
    <source>
        <dbReference type="ARBA" id="ARBA00022692"/>
    </source>
</evidence>
<feature type="transmembrane region" description="Helical" evidence="8">
    <location>
        <begin position="335"/>
        <end position="356"/>
    </location>
</feature>
<organism evidence="10 11">
    <name type="scientific">Novipirellula herctigrandis</name>
    <dbReference type="NCBI Taxonomy" id="2527986"/>
    <lineage>
        <taxon>Bacteria</taxon>
        <taxon>Pseudomonadati</taxon>
        <taxon>Planctomycetota</taxon>
        <taxon>Planctomycetia</taxon>
        <taxon>Pirellulales</taxon>
        <taxon>Pirellulaceae</taxon>
        <taxon>Novipirellula</taxon>
    </lineage>
</organism>
<evidence type="ECO:0000256" key="6">
    <source>
        <dbReference type="ARBA" id="ARBA00022989"/>
    </source>
</evidence>
<gene>
    <name evidence="10" type="ORF">CA13_11500</name>
</gene>
<dbReference type="GO" id="GO:0009103">
    <property type="term" value="P:lipopolysaccharide biosynthetic process"/>
    <property type="evidence" value="ECO:0007669"/>
    <property type="project" value="UniProtKB-ARBA"/>
</dbReference>
<feature type="transmembrane region" description="Helical" evidence="8">
    <location>
        <begin position="404"/>
        <end position="420"/>
    </location>
</feature>
<keyword evidence="5 8" id="KW-0812">Transmembrane</keyword>
<evidence type="ECO:0000313" key="10">
    <source>
        <dbReference type="EMBL" id="TWT79743.1"/>
    </source>
</evidence>
<accession>A0A5C5YZA7</accession>
<keyword evidence="11" id="KW-1185">Reference proteome</keyword>
<feature type="transmembrane region" description="Helical" evidence="8">
    <location>
        <begin position="202"/>
        <end position="223"/>
    </location>
</feature>
<dbReference type="PANTHER" id="PTHR33908">
    <property type="entry name" value="MANNOSYLTRANSFERASE YKCB-RELATED"/>
    <property type="match status" value="1"/>
</dbReference>
<comment type="subcellular location">
    <subcellularLocation>
        <location evidence="1">Cell membrane</location>
        <topology evidence="1">Multi-pass membrane protein</topology>
    </subcellularLocation>
</comment>
<comment type="caution">
    <text evidence="10">The sequence shown here is derived from an EMBL/GenBank/DDBJ whole genome shotgun (WGS) entry which is preliminary data.</text>
</comment>
<feature type="transmembrane region" description="Helical" evidence="8">
    <location>
        <begin position="432"/>
        <end position="453"/>
    </location>
</feature>
<feature type="transmembrane region" description="Helical" evidence="8">
    <location>
        <begin position="377"/>
        <end position="398"/>
    </location>
</feature>
<name>A0A5C5YZA7_9BACT</name>
<dbReference type="RefSeq" id="WP_146394896.1">
    <property type="nucleotide sequence ID" value="NZ_SJPJ01000001.1"/>
</dbReference>
<dbReference type="PROSITE" id="PS51257">
    <property type="entry name" value="PROKAR_LIPOPROTEIN"/>
    <property type="match status" value="1"/>
</dbReference>
<reference evidence="10 11" key="1">
    <citation type="submission" date="2019-02" db="EMBL/GenBank/DDBJ databases">
        <title>Deep-cultivation of Planctomycetes and their phenomic and genomic characterization uncovers novel biology.</title>
        <authorList>
            <person name="Wiegand S."/>
            <person name="Jogler M."/>
            <person name="Boedeker C."/>
            <person name="Pinto D."/>
            <person name="Vollmers J."/>
            <person name="Rivas-Marin E."/>
            <person name="Kohn T."/>
            <person name="Peeters S.H."/>
            <person name="Heuer A."/>
            <person name="Rast P."/>
            <person name="Oberbeckmann S."/>
            <person name="Bunk B."/>
            <person name="Jeske O."/>
            <person name="Meyerdierks A."/>
            <person name="Storesund J.E."/>
            <person name="Kallscheuer N."/>
            <person name="Luecker S."/>
            <person name="Lage O.M."/>
            <person name="Pohl T."/>
            <person name="Merkel B.J."/>
            <person name="Hornburger P."/>
            <person name="Mueller R.-W."/>
            <person name="Bruemmer F."/>
            <person name="Labrenz M."/>
            <person name="Spormann A.M."/>
            <person name="Op Den Camp H."/>
            <person name="Overmann J."/>
            <person name="Amann R."/>
            <person name="Jetten M.S.M."/>
            <person name="Mascher T."/>
            <person name="Medema M.H."/>
            <person name="Devos D.P."/>
            <person name="Kaster A.-K."/>
            <person name="Ovreas L."/>
            <person name="Rohde M."/>
            <person name="Galperin M.Y."/>
            <person name="Jogler C."/>
        </authorList>
    </citation>
    <scope>NUCLEOTIDE SEQUENCE [LARGE SCALE GENOMIC DNA]</scope>
    <source>
        <strain evidence="10 11">CA13</strain>
    </source>
</reference>
<keyword evidence="7 8" id="KW-0472">Membrane</keyword>
<evidence type="ECO:0000256" key="4">
    <source>
        <dbReference type="ARBA" id="ARBA00022679"/>
    </source>
</evidence>
<dbReference type="GO" id="GO:0005886">
    <property type="term" value="C:plasma membrane"/>
    <property type="evidence" value="ECO:0007669"/>
    <property type="project" value="UniProtKB-SubCell"/>
</dbReference>
<keyword evidence="4" id="KW-0808">Transferase</keyword>
<dbReference type="Pfam" id="PF13231">
    <property type="entry name" value="PMT_2"/>
    <property type="match status" value="1"/>
</dbReference>
<sequence length="570" mass="64013">MNLSKLGLSPSLVTLIAMQLGMLVTIVSCTGPGWDEWAHLPSGLYSLKYADSYPYRVNPPLVRLIAALPVALLGGGIEYRTIPPSPGIRSEWLLMMAYVHQHGPRVLSWMLVARTAVIPLSLLGTWLIWKIGLHFCGSKSSLAAATLWTFSPMVLTYGATIAPDVGATVFGLWASWCFYVWFRTGKVTHSVWLGVSTAAAMLSKATWIILPPLFLAILVFRRLNRRSRLPFRVEVLRLLLATSISLALIHAAYDFNGVLKPIGSYRFISQTLSGNNNNPDRGAPLPGNRFQNTILAHIPSPLPADYISGIDVQKRDFEGKFHSYLLGNWRDHGWWHYYIVAWLVKEPLGFWLILVLGWMGVLHAKRERRRSRVKRRGLMMVLAPGLIVFCFVSSQTGFNHHLRYVLPAFPAVILIAAFPFERLAKPLQQMLVGLLVWFALSSISTLPRSYAFFSEAIGGSRNGHLYLNSSNLDWGQDLPTMANWIRENPSKRPVYLLHPIPQLDYQGLGIDATDGHGLVNGNGPCAPGWWLVSIDQCLRTPENWFLDRDPNERLSVSTTVYHIDIPEEWK</sequence>
<protein>
    <recommendedName>
        <fullName evidence="9">Glycosyltransferase RgtA/B/C/D-like domain-containing protein</fullName>
    </recommendedName>
</protein>
<feature type="domain" description="Glycosyltransferase RgtA/B/C/D-like" evidence="9">
    <location>
        <begin position="112"/>
        <end position="239"/>
    </location>
</feature>
<dbReference type="EMBL" id="SJPJ01000001">
    <property type="protein sequence ID" value="TWT79743.1"/>
    <property type="molecule type" value="Genomic_DNA"/>
</dbReference>
<dbReference type="GO" id="GO:0016763">
    <property type="term" value="F:pentosyltransferase activity"/>
    <property type="evidence" value="ECO:0007669"/>
    <property type="project" value="TreeGrafter"/>
</dbReference>
<keyword evidence="2" id="KW-1003">Cell membrane</keyword>
<feature type="transmembrane region" description="Helical" evidence="8">
    <location>
        <begin position="106"/>
        <end position="129"/>
    </location>
</feature>
<evidence type="ECO:0000256" key="1">
    <source>
        <dbReference type="ARBA" id="ARBA00004651"/>
    </source>
</evidence>
<keyword evidence="6 8" id="KW-1133">Transmembrane helix</keyword>
<evidence type="ECO:0000256" key="2">
    <source>
        <dbReference type="ARBA" id="ARBA00022475"/>
    </source>
</evidence>
<evidence type="ECO:0000256" key="8">
    <source>
        <dbReference type="SAM" id="Phobius"/>
    </source>
</evidence>
<feature type="transmembrane region" description="Helical" evidence="8">
    <location>
        <begin position="235"/>
        <end position="253"/>
    </location>
</feature>
<feature type="transmembrane region" description="Helical" evidence="8">
    <location>
        <begin position="141"/>
        <end position="158"/>
    </location>
</feature>
<dbReference type="InterPro" id="IPR050297">
    <property type="entry name" value="LipidA_mod_glycosyltrf_83"/>
</dbReference>
<evidence type="ECO:0000313" key="11">
    <source>
        <dbReference type="Proteomes" id="UP000315010"/>
    </source>
</evidence>
<proteinExistence type="predicted"/>
<dbReference type="AlphaFoldDB" id="A0A5C5YZA7"/>
<dbReference type="OrthoDB" id="224989at2"/>